<dbReference type="PROSITE" id="PS01186">
    <property type="entry name" value="EGF_2"/>
    <property type="match status" value="1"/>
</dbReference>
<comment type="caution">
    <text evidence="7">The sequence shown here is derived from an EMBL/GenBank/DDBJ whole genome shotgun (WGS) entry which is preliminary data.</text>
</comment>
<sequence>MDAKCFWGAEKDQEALHQLGIYPKHLADLQKVYGGDQDWAVKRSKNVPSFADGIERPALSRGGCHGALALVTRSCKKSVEDPPPREGVAHSKGPESGLPGGCRKKERNSLCYSAKLNQEFDETVPDDSHRWNVRFRLDNYLAAAEGGGASETTSGVKDWFPFGGDGNGTAVALYQLDLASSLTYLFIELSAWIATRKLKACLEERSPQYAITARAWRGEFDDFRYDSDFDEHSKEDAQKFWKTFSKKKRECKEKLLTKTMRAGQSQAQARTEDPAEQSQIHAGTEDGADQEGEDPASSMFETAFVECLPEYLTETERTRAALFDKFVEEEKGETGGGWACRFWFDTFRTRLLAHMAYAPDKGMVAQDKGQLMASVICRFITPKFVDSVQKAASERLVPALRLEDMAGVSHTSIDATGGEVPRSLDTDAGLCEGRQCDCSELKAKRTSNKKESGMKSSMAPEWIYARRDSFSMCSKYVLGLLLLRRCIAQTVVNSSLIETLTLWTFEGSPYIVEQSVTFRATLIVQPGVVVRFFSGAGLTFDTGSSFQCQGDAAFPVALTRYDNQVTYWQGIEFTAQISDTEPSFLRHCLVEGATVGVRIANRAPQFLPGTTIADASSQAVYAFGPMVTAMVFDGVIVNNSNGVEVRDASTASINVSNSVFDSGCRGAARLHVLSVKGEVTVTGSWFETRFYAGCQTFRQNSDAFYLTDASGTSGSNVTVADTTFIGMERGISLLERYGDMDFRVSNCSMQSIGNFFRAWSSRSRVRIESSTFHLPPGADGRFFRPIDADSSQLEVSRCLFEGAKASSSSSLVVAHREMSFVENVMQNCEGSRGIWIRRLGCLVTSNLMANNTFQSVIDADSNVTLLNNTLDNPDSAFELEAPLEVSASGSSILDARTTTFGEAGPKVNDFSVSMGRWRVLLADRYRQDLPSFQPNTVMLGLRLASFSMELDKSIYVGPTETLELPENLTLRIQSERGIQVDGSLVLPSGGLPIQLEAADPAQPWQQLLLSGEQNYSLSGLRVSDAGSNSQNSIECIGQCRLSEVHDVEVRRARFSCLRVVNLQVPLTVSDSSFQDCFAEGVVLTGGDASLQVIDSSFANTEGYTTRFNDAVLLNSFRGDVLLANNSVEGFYDGLILEYHDGSVEMRGNVVTRYRGYGLSLRHDSFGITSAYVITNNTVRGGQNTGREQLRVEAGSSRSLQSVAISDNHFLEQDVENRRAVRLNLRDALLSFRGNRLLNERSLEEIYLQCNWNKEDLPHEIVNNTFNHDSKNQVIYILNCENTTLRENVILANTSRNSPVLSIRGATSGIINASVNYWGEFITAQEDGTGLAIETVIDDPNELAIYEPWLSEPYDANSLQFVSRQRSQIVVEDRNGVQTIVYAIVESGNETLPAGDYLVATPIIVRNGGRLVLDAGVNLTFAPDMSVLVGAGSVLLALGTEEMHVILDGHETFKFEAGALVADLEFTNDTLLLPGGEEYNGSVLLYTDILNGKQDGLLAHSAVHVIGGRFTDNAWHGIYFDSVTTPVLVQGTSISASRWYEAIEVRNAGSHVHLVNNSFTGEGRVALVTVRLLSSEPAVSWKVESNSFKDGGLYVYGINARGPGQIFSVASNIFMGSRYTGVGIYLDDLAQDSTSLSEPGWRIVGNQFSDWRGGSVGILVEVSSLGANTLLQGNEFRRVVSSRRRASLVRLFTNRRDKVEFSLKANTFVNSTADYAVELQRLADGFRLDSNVFASPDIRYDVGLPLADSSCEGFQEVVKIDLTGTGLQPQRVQDFAFDCARALAILENQQFDGLVQEVNETRGRLSGILDSFQLLPPGIVWDTYNLLISPNATLVIPPGSVLLVHAGSNSQIRVEGTLQCRGLPDSRIQILCRGCEDPAAPIGSSHRFRSLLFTSSAVSGRFDRNTLEFDSQLGGSVLEYVDIAGARQAVEMNGRSPVLRYVHVRGSLEGFDFNRVQDPVLMQGCELNGTDRWSRSYTGISLIPDSDVASGWSALLVNSKIQDFGTGLNLFSRNGLANNGSSMVVDSTTFLRGRTAVRISYAQRGMSLTVKDSNVSDYVDDGVYLYSEYLYYRVPGDESFTRIQGSKFIDAGLFFWQGNSLNIQSQHRVEIVDSHFEAGEDRTALDIVGSPYAVPSMGPESIYVSQNTFRTNRPTSKDEDVIRMRSGSFSGRRRTFYGYTYGNVTFENNKIFGCEATRALDVICNPVGTGGPRLTATLRGNDFAQNEALEPVNGAVMRFLQCSSSSEFTNNLMVNPASRHELEVEDTVIFNATDNWWGTADLEEAAQRVVPPEKVNIRPILQQGSFSCETVANCSGNGVCSQPETCSCDSGWAGDSCQEVDCAEVLQCSGRGVCVQPNVCNCSDGWLPPFCASATCDAVSSCGGLQRGVCVRPDTCTCRLGYTGDDCLSCASGFYGAGGIVSTCLPCPLCRNGGTCDPIEGGCQCPTRFSGDLCESCSEGFFGPSCEALPGVRDLAPTVGTDLGGLLLTVRGYNFPNSPDAMLECRFGNPSVYSVTVNATWRSNSSLTCAVPRWESPEGPSETPLVVTIAGEPIVFGPALTFEYTSSCAADACGSNLGRGFCITGICSCLLPWSGPNCSQELFPPTIDPVPLPITIQEGASFSTVLTAQGTRPISWVLVSGPPGLVLDVSSGELTWPSAAVPSAPADAWQVEVSAANNVGEDSIILQLEVPPSYSAEVSIDRSASPALDSEGTMLQGGFPVLLRGRVLYNTSTVELVLFKVLVWVDVTSLAGERVRRTLTAFASIQSAGVFQVYFTPKLFEGGIYTIGAMHPALTENDPEGSTAQTNFSVAVLTSSRQAVFGDGGAREPVRVDFFLPELLLLSRPLTTSVEAAFALDNRGETHVSGIRIEIVSWREGSASGVGLPEQLESFEALTATDLPGRVSAPVNVSYRANASFFGVLTLRVSSNEGLTWDMFIFFEVRDPSAALQALPASVVVQAPRGSLTTVAPIEIRNVGSAAATNLTVDSPDPLLVLVGTVDPDIPAGSSSQLQLGWAPSRTQELETFQGTLVVRSSTDSSVWVRIAYTVAVVSTGVTNVSVYVQDEYSFHDAENGFPNVTGALCDLTQPRLQQTLRRTTDASGLAYFEDVANDRWSLRCQASEHSPSSEVLVVSGGELIHTVLLPRDAVTYVWTVRPTAVEDVYEFTTTTTFETNVPMPVVTVEPFVFNLDLILVGGLPRVDLTITNHGLIATDSFQINWPTIEGVEFAYPSGPPPDILRPNTSIIVPVDIILASRNESDQGLALLEKRSDCTLGDYIAGVLCGPVEVSKKGGLTFSTSGPCGFSITINGGGGFGGGRGGGGGGGGNRNGGGGSIATVPFVFEQEGCDPCTKEIVDCVVAGKELIPVRKAIKVVTDCPKTVKDSARKEGIAGLGSALEKCYKTIWDITNKVKDVIECIKSLVDCKQKNSLLQRGSVDRGALALSADLAEYTSIVKRATHRSRGHLAQKHLSAAERRLVLSSVTAAQEAVEFWAEALAAFNAVVRELGPGDFLASESFDGGWFLRVLQYQSDGSEDGALLSSAEAADLLAGASPGNLTGNRSALEFLVQRVNNTAYANSLGFLSRADAVAEGLPENMMDYFFAFDNLTLFDDRQNIAALQGFSSVVDAADVSLRELRAETQKESEGICAKVTIRIVQELVLTRQAFEGVLEVGNNAGSPMEEIVLSVFIEDDQFNGVEEKFAIGEPSAGGDMVLQSPATATNGSGVQTMAMLAARSQGTLSILIIPRREAAPTRDPQTYRVGGTLFYTQDGVRFSTPLYPDTIQVLPDPVLTVRYFRQRFVEADDPFTPVVEPSVPFLLATCIANTGFGTARSMRLSSAQPEIVDNERDLLITFEIVETRVNGVLSERTLTADIGDLLPNNTTVIEWLLTASLKGEFTSLTTTFENRNPLGDPELSLVEAVSGHDLIRTVRLRSPSGKMIEGFFVNEVPDSKSLPDTIFSSEDCGPDDGSLVRYILDKDVSVTLLSALVVNVTIQASVGQAAAILEQVQDGRIVGEHSRNESDVGYVYLRFARPAGLVEATTFLVACCDDEAVELQNAWETSDDENASINIFDEEGRCGEYFLYFGQPEDADPQLCALRQSGTSTSTTASGTSTTSIESSTLASSSTITSTAVVPSTTASGASTTSAESTTSLPSAGASSTTSGTSTTGIESSTSTSSSTTSLPSAGASSTTSGTSTTGIESSTSTSSSTTSLPSAGASSTTSGTSTTGIESSTSASSSTTSVPSAGASSTTSGTSTTSTESNAPGGPGTFTPRSSSTPSSSSSTTSLTTAAGSPTETSTTGGSTGVSTSASPPRRYYNYYNPWRTRRSWRSWKCVWGKTWRCRGLFCCDHHRCLPRMLCRQPSSSSSGEAQLSGRDPSVCGGLPGEVLRSPDTDAGLCEGRLL</sequence>
<dbReference type="PROSITE" id="PS50026">
    <property type="entry name" value="EGF_3"/>
    <property type="match status" value="2"/>
</dbReference>
<dbReference type="InterPro" id="IPR000742">
    <property type="entry name" value="EGF"/>
</dbReference>
<feature type="compositionally biased region" description="Low complexity" evidence="5">
    <location>
        <begin position="4099"/>
        <end position="4258"/>
    </location>
</feature>
<dbReference type="Gene3D" id="2.170.300.10">
    <property type="entry name" value="Tie2 ligand-binding domain superfamily"/>
    <property type="match status" value="1"/>
</dbReference>
<feature type="region of interest" description="Disordered" evidence="5">
    <location>
        <begin position="259"/>
        <end position="295"/>
    </location>
</feature>
<keyword evidence="1 4" id="KW-0245">EGF-like domain</keyword>
<dbReference type="SMART" id="SM00710">
    <property type="entry name" value="PbH1"/>
    <property type="match status" value="18"/>
</dbReference>
<dbReference type="Gene3D" id="2.160.20.10">
    <property type="entry name" value="Single-stranded right-handed beta-helix, Pectin lyase-like"/>
    <property type="match status" value="3"/>
</dbReference>
<dbReference type="PROSITE" id="PS00022">
    <property type="entry name" value="EGF_1"/>
    <property type="match status" value="3"/>
</dbReference>
<dbReference type="SMART" id="SM00180">
    <property type="entry name" value="EGF_Lam"/>
    <property type="match status" value="2"/>
</dbReference>
<dbReference type="Proteomes" id="UP000186817">
    <property type="component" value="Unassembled WGS sequence"/>
</dbReference>
<dbReference type="InterPro" id="IPR006626">
    <property type="entry name" value="PbH1"/>
</dbReference>
<evidence type="ECO:0000256" key="5">
    <source>
        <dbReference type="SAM" id="MobiDB-lite"/>
    </source>
</evidence>
<organism evidence="7 8">
    <name type="scientific">Symbiodinium microadriaticum</name>
    <name type="common">Dinoflagellate</name>
    <name type="synonym">Zooxanthella microadriatica</name>
    <dbReference type="NCBI Taxonomy" id="2951"/>
    <lineage>
        <taxon>Eukaryota</taxon>
        <taxon>Sar</taxon>
        <taxon>Alveolata</taxon>
        <taxon>Dinophyceae</taxon>
        <taxon>Suessiales</taxon>
        <taxon>Symbiodiniaceae</taxon>
        <taxon>Symbiodinium</taxon>
    </lineage>
</organism>
<dbReference type="CDD" id="cd00055">
    <property type="entry name" value="EGF_Lam"/>
    <property type="match status" value="2"/>
</dbReference>
<dbReference type="OrthoDB" id="10045365at2759"/>
<feature type="region of interest" description="Disordered" evidence="5">
    <location>
        <begin position="4099"/>
        <end position="4308"/>
    </location>
</feature>
<dbReference type="Gene3D" id="2.10.25.10">
    <property type="entry name" value="Laminin"/>
    <property type="match status" value="1"/>
</dbReference>
<feature type="domain" description="EGF-like" evidence="6">
    <location>
        <begin position="2303"/>
        <end position="2337"/>
    </location>
</feature>
<evidence type="ECO:0000256" key="3">
    <source>
        <dbReference type="ARBA" id="ARBA00023157"/>
    </source>
</evidence>
<dbReference type="PANTHER" id="PTHR11219:SF69">
    <property type="entry name" value="TENEURIN-A"/>
    <property type="match status" value="1"/>
</dbReference>
<evidence type="ECO:0000313" key="8">
    <source>
        <dbReference type="Proteomes" id="UP000186817"/>
    </source>
</evidence>
<evidence type="ECO:0000256" key="4">
    <source>
        <dbReference type="PROSITE-ProRule" id="PRU00076"/>
    </source>
</evidence>
<feature type="compositionally biased region" description="Low complexity" evidence="5">
    <location>
        <begin position="4266"/>
        <end position="4308"/>
    </location>
</feature>
<feature type="disulfide bond" evidence="4">
    <location>
        <begin position="2327"/>
        <end position="2336"/>
    </location>
</feature>
<dbReference type="SUPFAM" id="SSF51126">
    <property type="entry name" value="Pectin lyase-like"/>
    <property type="match status" value="4"/>
</dbReference>
<dbReference type="InterPro" id="IPR014756">
    <property type="entry name" value="Ig_E-set"/>
</dbReference>
<evidence type="ECO:0000256" key="1">
    <source>
        <dbReference type="ARBA" id="ARBA00022536"/>
    </source>
</evidence>
<protein>
    <submittedName>
        <fullName evidence="7">Multiple epidermal growth factor-like domains protein 10</fullName>
    </submittedName>
</protein>
<comment type="caution">
    <text evidence="4">Lacks conserved residue(s) required for the propagation of feature annotation.</text>
</comment>
<gene>
    <name evidence="7" type="primary">MEGF10</name>
    <name evidence="7" type="ORF">AK812_SmicGene39925</name>
</gene>
<evidence type="ECO:0000313" key="7">
    <source>
        <dbReference type="EMBL" id="OLP79749.1"/>
    </source>
</evidence>
<accession>A0A1Q9C9Z2</accession>
<dbReference type="SUPFAM" id="SSF81296">
    <property type="entry name" value="E set domains"/>
    <property type="match status" value="1"/>
</dbReference>
<keyword evidence="8" id="KW-1185">Reference proteome</keyword>
<dbReference type="InterPro" id="IPR012334">
    <property type="entry name" value="Pectin_lyas_fold"/>
</dbReference>
<proteinExistence type="predicted"/>
<feature type="region of interest" description="Disordered" evidence="5">
    <location>
        <begin position="75"/>
        <end position="101"/>
    </location>
</feature>
<dbReference type="InterPro" id="IPR011050">
    <property type="entry name" value="Pectin_lyase_fold/virulence"/>
</dbReference>
<dbReference type="PANTHER" id="PTHR11219">
    <property type="entry name" value="TENEURIN AND N-ACETYLGLUCOSAMINE-1-PHOSPHODIESTER ALPHA-N-ACETYLGLUCOSAMINIDASE"/>
    <property type="match status" value="1"/>
</dbReference>
<evidence type="ECO:0000256" key="2">
    <source>
        <dbReference type="ARBA" id="ARBA00022737"/>
    </source>
</evidence>
<feature type="domain" description="EGF-like" evidence="6">
    <location>
        <begin position="2419"/>
        <end position="2454"/>
    </location>
</feature>
<reference evidence="7 8" key="1">
    <citation type="submission" date="2016-02" db="EMBL/GenBank/DDBJ databases">
        <title>Genome analysis of coral dinoflagellate symbionts highlights evolutionary adaptations to a symbiotic lifestyle.</title>
        <authorList>
            <person name="Aranda M."/>
            <person name="Li Y."/>
            <person name="Liew Y.J."/>
            <person name="Baumgarten S."/>
            <person name="Simakov O."/>
            <person name="Wilson M."/>
            <person name="Piel J."/>
            <person name="Ashoor H."/>
            <person name="Bougouffa S."/>
            <person name="Bajic V.B."/>
            <person name="Ryu T."/>
            <person name="Ravasi T."/>
            <person name="Bayer T."/>
            <person name="Micklem G."/>
            <person name="Kim H."/>
            <person name="Bhak J."/>
            <person name="Lajeunesse T.C."/>
            <person name="Voolstra C.R."/>
        </authorList>
    </citation>
    <scope>NUCLEOTIDE SEQUENCE [LARGE SCALE GENOMIC DNA]</scope>
    <source>
        <strain evidence="7 8">CCMP2467</strain>
    </source>
</reference>
<dbReference type="PROSITE" id="PS01248">
    <property type="entry name" value="EGF_LAM_1"/>
    <property type="match status" value="1"/>
</dbReference>
<dbReference type="EMBL" id="LSRX01001450">
    <property type="protein sequence ID" value="OLP79749.1"/>
    <property type="molecule type" value="Genomic_DNA"/>
</dbReference>
<dbReference type="SMART" id="SM00181">
    <property type="entry name" value="EGF"/>
    <property type="match status" value="5"/>
</dbReference>
<keyword evidence="3 4" id="KW-1015">Disulfide bond</keyword>
<feature type="disulfide bond" evidence="4">
    <location>
        <begin position="2444"/>
        <end position="2453"/>
    </location>
</feature>
<keyword evidence="2" id="KW-0677">Repeat</keyword>
<feature type="compositionally biased region" description="Basic and acidic residues" evidence="5">
    <location>
        <begin position="77"/>
        <end position="93"/>
    </location>
</feature>
<dbReference type="CDD" id="cd00102">
    <property type="entry name" value="IPT"/>
    <property type="match status" value="1"/>
</dbReference>
<dbReference type="InterPro" id="IPR002049">
    <property type="entry name" value="LE_dom"/>
</dbReference>
<name>A0A1Q9C9Z2_SYMMI</name>
<dbReference type="InterPro" id="IPR051216">
    <property type="entry name" value="Teneurin"/>
</dbReference>
<evidence type="ECO:0000259" key="6">
    <source>
        <dbReference type="PROSITE" id="PS50026"/>
    </source>
</evidence>